<evidence type="ECO:0000313" key="2">
    <source>
        <dbReference type="Proteomes" id="UP000001307"/>
    </source>
</evidence>
<protein>
    <submittedName>
        <fullName evidence="1">Uncharacterized protein</fullName>
    </submittedName>
</protein>
<evidence type="ECO:0000313" key="1">
    <source>
        <dbReference type="EMBL" id="CBY07341.1"/>
    </source>
</evidence>
<dbReference type="EMBL" id="FN653022">
    <property type="protein sequence ID" value="CBY07341.1"/>
    <property type="molecule type" value="Genomic_DNA"/>
</dbReference>
<accession>E4X267</accession>
<dbReference type="InParanoid" id="E4X267"/>
<proteinExistence type="predicted"/>
<name>E4X267_OIKDI</name>
<sequence length="106" mass="11959">MIGPKMIGCNMHSVANCCKNSREALKNVCPDAYTLLEDIKCVFGKPPKSGFVQQDGRKELQLLLKELDGTKTRIFSHDLGFYISEDYGSSFQPELFCITNFFIKQA</sequence>
<gene>
    <name evidence="1" type="ORF">GSOID_T00017004001</name>
</gene>
<organism evidence="1">
    <name type="scientific">Oikopleura dioica</name>
    <name type="common">Tunicate</name>
    <dbReference type="NCBI Taxonomy" id="34765"/>
    <lineage>
        <taxon>Eukaryota</taxon>
        <taxon>Metazoa</taxon>
        <taxon>Chordata</taxon>
        <taxon>Tunicata</taxon>
        <taxon>Appendicularia</taxon>
        <taxon>Copelata</taxon>
        <taxon>Oikopleuridae</taxon>
        <taxon>Oikopleura</taxon>
    </lineage>
</organism>
<reference evidence="1" key="1">
    <citation type="journal article" date="2010" name="Science">
        <title>Plasticity of animal genome architecture unmasked by rapid evolution of a pelagic tunicate.</title>
        <authorList>
            <person name="Denoeud F."/>
            <person name="Henriet S."/>
            <person name="Mungpakdee S."/>
            <person name="Aury J.M."/>
            <person name="Da Silva C."/>
            <person name="Brinkmann H."/>
            <person name="Mikhaleva J."/>
            <person name="Olsen L.C."/>
            <person name="Jubin C."/>
            <person name="Canestro C."/>
            <person name="Bouquet J.M."/>
            <person name="Danks G."/>
            <person name="Poulain J."/>
            <person name="Campsteijn C."/>
            <person name="Adamski M."/>
            <person name="Cross I."/>
            <person name="Yadetie F."/>
            <person name="Muffato M."/>
            <person name="Louis A."/>
            <person name="Butcher S."/>
            <person name="Tsagkogeorga G."/>
            <person name="Konrad A."/>
            <person name="Singh S."/>
            <person name="Jensen M.F."/>
            <person name="Cong E.H."/>
            <person name="Eikeseth-Otteraa H."/>
            <person name="Noel B."/>
            <person name="Anthouard V."/>
            <person name="Porcel B.M."/>
            <person name="Kachouri-Lafond R."/>
            <person name="Nishino A."/>
            <person name="Ugolini M."/>
            <person name="Chourrout P."/>
            <person name="Nishida H."/>
            <person name="Aasland R."/>
            <person name="Huzurbazar S."/>
            <person name="Westhof E."/>
            <person name="Delsuc F."/>
            <person name="Lehrach H."/>
            <person name="Reinhardt R."/>
            <person name="Weissenbach J."/>
            <person name="Roy S.W."/>
            <person name="Artiguenave F."/>
            <person name="Postlethwait J.H."/>
            <person name="Manak J.R."/>
            <person name="Thompson E.M."/>
            <person name="Jaillon O."/>
            <person name="Du Pasquier L."/>
            <person name="Boudinot P."/>
            <person name="Liberles D.A."/>
            <person name="Volff J.N."/>
            <person name="Philippe H."/>
            <person name="Lenhard B."/>
            <person name="Roest Crollius H."/>
            <person name="Wincker P."/>
            <person name="Chourrout D."/>
        </authorList>
    </citation>
    <scope>NUCLEOTIDE SEQUENCE [LARGE SCALE GENOMIC DNA]</scope>
</reference>
<dbReference type="AlphaFoldDB" id="E4X267"/>
<dbReference type="Proteomes" id="UP000001307">
    <property type="component" value="Unassembled WGS sequence"/>
</dbReference>
<keyword evidence="2" id="KW-1185">Reference proteome</keyword>
<dbReference type="OrthoDB" id="6580191at2759"/>